<accession>A0A834D5G6</accession>
<gene>
    <name evidence="2" type="ORF">F2P56_003417</name>
</gene>
<dbReference type="Gramene" id="Jr02_02460_p1">
    <property type="protein sequence ID" value="cds.Jr02_02460_p1"/>
    <property type="gene ID" value="Jr02_02460"/>
</dbReference>
<reference evidence="2" key="1">
    <citation type="submission" date="2015-10" db="EMBL/GenBank/DDBJ databases">
        <authorList>
            <person name="Martinez-Garcia P.J."/>
            <person name="Crepeau M.W."/>
            <person name="Puiu D."/>
            <person name="Gonzalez-Ibeas D."/>
            <person name="Whalen J."/>
            <person name="Stevens K."/>
            <person name="Paul R."/>
            <person name="Butterfield T."/>
            <person name="Britton M."/>
            <person name="Reagan R."/>
            <person name="Chakraborty S."/>
            <person name="Walawage S.L."/>
            <person name="Vasquez-Gross H.A."/>
            <person name="Cardeno C."/>
            <person name="Famula R."/>
            <person name="Pratt K."/>
            <person name="Kuruganti S."/>
            <person name="Aradhya M.K."/>
            <person name="Leslie C.A."/>
            <person name="Dandekar A.M."/>
            <person name="Salzberg S.L."/>
            <person name="Wegrzyn J.L."/>
            <person name="Langley C.H."/>
            <person name="Neale D.B."/>
        </authorList>
    </citation>
    <scope>NUCLEOTIDE SEQUENCE</scope>
    <source>
        <tissue evidence="2">Leaves</tissue>
    </source>
</reference>
<feature type="chain" id="PRO_5032815877" description="Secreted protein" evidence="1">
    <location>
        <begin position="29"/>
        <end position="126"/>
    </location>
</feature>
<proteinExistence type="predicted"/>
<evidence type="ECO:0000256" key="1">
    <source>
        <dbReference type="SAM" id="SignalP"/>
    </source>
</evidence>
<dbReference type="Proteomes" id="UP000619265">
    <property type="component" value="Unassembled WGS sequence"/>
</dbReference>
<reference evidence="2" key="2">
    <citation type="submission" date="2020-03" db="EMBL/GenBank/DDBJ databases">
        <title>Walnut 2.0.</title>
        <authorList>
            <person name="Marrano A."/>
            <person name="Britton M."/>
            <person name="Zimin A.V."/>
            <person name="Zaini P.A."/>
            <person name="Workman R."/>
            <person name="Puiu D."/>
            <person name="Bianco L."/>
            <person name="Allen B.J."/>
            <person name="Troggio M."/>
            <person name="Leslie C.A."/>
            <person name="Timp W."/>
            <person name="Dendekar A."/>
            <person name="Salzberg S.L."/>
            <person name="Neale D.B."/>
        </authorList>
    </citation>
    <scope>NUCLEOTIDE SEQUENCE</scope>
    <source>
        <tissue evidence="2">Leaves</tissue>
    </source>
</reference>
<dbReference type="EMBL" id="LIHL02000002">
    <property type="protein sequence ID" value="KAF5476705.1"/>
    <property type="molecule type" value="Genomic_DNA"/>
</dbReference>
<organism evidence="2 3">
    <name type="scientific">Juglans regia</name>
    <name type="common">English walnut</name>
    <dbReference type="NCBI Taxonomy" id="51240"/>
    <lineage>
        <taxon>Eukaryota</taxon>
        <taxon>Viridiplantae</taxon>
        <taxon>Streptophyta</taxon>
        <taxon>Embryophyta</taxon>
        <taxon>Tracheophyta</taxon>
        <taxon>Spermatophyta</taxon>
        <taxon>Magnoliopsida</taxon>
        <taxon>eudicotyledons</taxon>
        <taxon>Gunneridae</taxon>
        <taxon>Pentapetalae</taxon>
        <taxon>rosids</taxon>
        <taxon>fabids</taxon>
        <taxon>Fagales</taxon>
        <taxon>Juglandaceae</taxon>
        <taxon>Juglans</taxon>
    </lineage>
</organism>
<keyword evidence="1" id="KW-0732">Signal</keyword>
<feature type="signal peptide" evidence="1">
    <location>
        <begin position="1"/>
        <end position="28"/>
    </location>
</feature>
<evidence type="ECO:0008006" key="4">
    <source>
        <dbReference type="Google" id="ProtNLM"/>
    </source>
</evidence>
<sequence length="126" mass="13995">MLYTSKVPLLHVSSALLFVLNLQDHLLGRCVSFAPEVPLSEQQVSRKVYAGVVLGQSNENKLILAPPRCHKQLHRRQVPIAINNVIGSSFPQLLGASLQKLSSEATGFWAAFALIKRKLLLVFFNF</sequence>
<comment type="caution">
    <text evidence="2">The sequence shown here is derived from an EMBL/GenBank/DDBJ whole genome shotgun (WGS) entry which is preliminary data.</text>
</comment>
<protein>
    <recommendedName>
        <fullName evidence="4">Secreted protein</fullName>
    </recommendedName>
</protein>
<evidence type="ECO:0000313" key="2">
    <source>
        <dbReference type="EMBL" id="KAF5476705.1"/>
    </source>
</evidence>
<name>A0A834D5G6_JUGRE</name>
<evidence type="ECO:0000313" key="3">
    <source>
        <dbReference type="Proteomes" id="UP000619265"/>
    </source>
</evidence>
<dbReference type="AlphaFoldDB" id="A0A834D5G6"/>